<evidence type="ECO:0000313" key="3">
    <source>
        <dbReference type="EMBL" id="CAB4995150.1"/>
    </source>
</evidence>
<proteinExistence type="predicted"/>
<dbReference type="InterPro" id="IPR030395">
    <property type="entry name" value="GP_PDE_dom"/>
</dbReference>
<dbReference type="CDD" id="cd08556">
    <property type="entry name" value="GDPD"/>
    <property type="match status" value="1"/>
</dbReference>
<feature type="domain" description="GP-PDE" evidence="1">
    <location>
        <begin position="21"/>
        <end position="251"/>
    </location>
</feature>
<evidence type="ECO:0000313" key="2">
    <source>
        <dbReference type="EMBL" id="CAB4797780.1"/>
    </source>
</evidence>
<dbReference type="PROSITE" id="PS51704">
    <property type="entry name" value="GP_PDE"/>
    <property type="match status" value="1"/>
</dbReference>
<protein>
    <submittedName>
        <fullName evidence="2">Unannotated protein</fullName>
    </submittedName>
</protein>
<accession>A0A6J6XKB2</accession>
<organism evidence="2">
    <name type="scientific">freshwater metagenome</name>
    <dbReference type="NCBI Taxonomy" id="449393"/>
    <lineage>
        <taxon>unclassified sequences</taxon>
        <taxon>metagenomes</taxon>
        <taxon>ecological metagenomes</taxon>
    </lineage>
</organism>
<dbReference type="AlphaFoldDB" id="A0A6J6XKB2"/>
<gene>
    <name evidence="2" type="ORF">UFOPK2996_00894</name>
    <name evidence="3" type="ORF">UFOPK3974_01167</name>
</gene>
<dbReference type="EMBL" id="CAFAAH010000112">
    <property type="protein sequence ID" value="CAB4797780.1"/>
    <property type="molecule type" value="Genomic_DNA"/>
</dbReference>
<dbReference type="EMBL" id="CAFBOR010000174">
    <property type="protein sequence ID" value="CAB4995150.1"/>
    <property type="molecule type" value="Genomic_DNA"/>
</dbReference>
<name>A0A6J6XKB2_9ZZZZ</name>
<dbReference type="Pfam" id="PF03009">
    <property type="entry name" value="GDPD"/>
    <property type="match status" value="1"/>
</dbReference>
<sequence length="251" mass="26376">MESLPTLTAMNPDSSDAPRTPLILGHRGAPKAAPENTLAAFGAALEEGADGVELDVHSTTDGVLVVVHDPEIENVGVIRDTTWSVINAAVPGIPTLEQVLDVCDGTLVNIEIKNSEGDAGYDSTQRTADLVVAVLQERGRRDDVVISSFSLDAIARVREIDGVIPTGFLYAPNMPNAEALDSATSGGHSAIHPHWVSLGGDEGSAFVYDCHARGLKVNVWTVNDEPVLAALIAAGVDCVITDTPAILRAWL</sequence>
<dbReference type="SUPFAM" id="SSF51695">
    <property type="entry name" value="PLC-like phosphodiesterases"/>
    <property type="match status" value="1"/>
</dbReference>
<evidence type="ECO:0000259" key="1">
    <source>
        <dbReference type="PROSITE" id="PS51704"/>
    </source>
</evidence>
<dbReference type="PANTHER" id="PTHR46211:SF14">
    <property type="entry name" value="GLYCEROPHOSPHODIESTER PHOSPHODIESTERASE"/>
    <property type="match status" value="1"/>
</dbReference>
<dbReference type="GO" id="GO:0008081">
    <property type="term" value="F:phosphoric diester hydrolase activity"/>
    <property type="evidence" value="ECO:0007669"/>
    <property type="project" value="InterPro"/>
</dbReference>
<dbReference type="InterPro" id="IPR017946">
    <property type="entry name" value="PLC-like_Pdiesterase_TIM-brl"/>
</dbReference>
<reference evidence="2" key="1">
    <citation type="submission" date="2020-05" db="EMBL/GenBank/DDBJ databases">
        <authorList>
            <person name="Chiriac C."/>
            <person name="Salcher M."/>
            <person name="Ghai R."/>
            <person name="Kavagutti S V."/>
        </authorList>
    </citation>
    <scope>NUCLEOTIDE SEQUENCE</scope>
</reference>
<dbReference type="PANTHER" id="PTHR46211">
    <property type="entry name" value="GLYCEROPHOSPHORYL DIESTER PHOSPHODIESTERASE"/>
    <property type="match status" value="1"/>
</dbReference>
<dbReference type="Gene3D" id="3.20.20.190">
    <property type="entry name" value="Phosphatidylinositol (PI) phosphodiesterase"/>
    <property type="match status" value="1"/>
</dbReference>
<dbReference type="GO" id="GO:0006629">
    <property type="term" value="P:lipid metabolic process"/>
    <property type="evidence" value="ECO:0007669"/>
    <property type="project" value="InterPro"/>
</dbReference>